<proteinExistence type="predicted"/>
<comment type="caution">
    <text evidence="1">The sequence shown here is derived from an EMBL/GenBank/DDBJ whole genome shotgun (WGS) entry which is preliminary data.</text>
</comment>
<evidence type="ECO:0000313" key="1">
    <source>
        <dbReference type="EMBL" id="MEB3751565.1"/>
    </source>
</evidence>
<evidence type="ECO:0000313" key="2">
    <source>
        <dbReference type="Proteomes" id="UP000029267"/>
    </source>
</evidence>
<reference evidence="1 2" key="1">
    <citation type="journal article" date="2014" name="Genome Announc.">
        <title>Draft Genome Sequence of Geobacillus icigianus Strain G1w1T Isolated from Hot Springs in the Valley of Geysers, Kamchatka (Russian Federation).</title>
        <authorList>
            <person name="Bryanskaya A.V."/>
            <person name="Rozanov A.S."/>
            <person name="Logacheva M.D."/>
            <person name="Kotenko A.V."/>
            <person name="Peltek S.E."/>
        </authorList>
    </citation>
    <scope>NUCLEOTIDE SEQUENCE [LARGE SCALE GENOMIC DNA]</scope>
    <source>
        <strain evidence="1 2">G1w1</strain>
    </source>
</reference>
<sequence length="83" mass="9065">MVLAGAWLFCLGWFVYGAAVSLYRLWTERRVDEQALILAFGMAVVGWHGRNGGRPAGNDKRTGAGHNGTSACFPALVFRPIVR</sequence>
<gene>
    <name evidence="1" type="ORF">EP10_002420</name>
</gene>
<dbReference type="Proteomes" id="UP000029267">
    <property type="component" value="Unassembled WGS sequence"/>
</dbReference>
<dbReference type="EMBL" id="JPYA02000003">
    <property type="protein sequence ID" value="MEB3751565.1"/>
    <property type="molecule type" value="Genomic_DNA"/>
</dbReference>
<keyword evidence="2" id="KW-1185">Reference proteome</keyword>
<protein>
    <submittedName>
        <fullName evidence="1">Uncharacterized protein</fullName>
    </submittedName>
</protein>
<name>A0ABU6BHV6_9BACL</name>
<organism evidence="1 2">
    <name type="scientific">Geobacillus icigianus</name>
    <dbReference type="NCBI Taxonomy" id="1430331"/>
    <lineage>
        <taxon>Bacteria</taxon>
        <taxon>Bacillati</taxon>
        <taxon>Bacillota</taxon>
        <taxon>Bacilli</taxon>
        <taxon>Bacillales</taxon>
        <taxon>Anoxybacillaceae</taxon>
        <taxon>Geobacillus</taxon>
    </lineage>
</organism>
<accession>A0ABU6BHV6</accession>